<evidence type="ECO:0000313" key="5">
    <source>
        <dbReference type="EMBL" id="RYV51328.1"/>
    </source>
</evidence>
<dbReference type="InterPro" id="IPR013217">
    <property type="entry name" value="Methyltransf_12"/>
</dbReference>
<dbReference type="EMBL" id="SDWW01000018">
    <property type="protein sequence ID" value="RYV51328.1"/>
    <property type="molecule type" value="Genomic_DNA"/>
</dbReference>
<evidence type="ECO:0000313" key="6">
    <source>
        <dbReference type="Proteomes" id="UP000293764"/>
    </source>
</evidence>
<dbReference type="PANTHER" id="PTHR43464">
    <property type="entry name" value="METHYLTRANSFERASE"/>
    <property type="match status" value="1"/>
</dbReference>
<evidence type="ECO:0000256" key="1">
    <source>
        <dbReference type="ARBA" id="ARBA00022603"/>
    </source>
</evidence>
<dbReference type="GO" id="GO:0032259">
    <property type="term" value="P:methylation"/>
    <property type="evidence" value="ECO:0007669"/>
    <property type="project" value="UniProtKB-KW"/>
</dbReference>
<dbReference type="SUPFAM" id="SSF53335">
    <property type="entry name" value="S-adenosyl-L-methionine-dependent methyltransferases"/>
    <property type="match status" value="1"/>
</dbReference>
<proteinExistence type="predicted"/>
<evidence type="ECO:0000256" key="2">
    <source>
        <dbReference type="ARBA" id="ARBA00022679"/>
    </source>
</evidence>
<feature type="domain" description="Methyltransferase type 12" evidence="4">
    <location>
        <begin position="62"/>
        <end position="152"/>
    </location>
</feature>
<evidence type="ECO:0000256" key="3">
    <source>
        <dbReference type="ARBA" id="ARBA00022691"/>
    </source>
</evidence>
<dbReference type="Gene3D" id="3.40.50.150">
    <property type="entry name" value="Vaccinia Virus protein VP39"/>
    <property type="match status" value="1"/>
</dbReference>
<accession>A0A4Q5MZW7</accession>
<organism evidence="5 6">
    <name type="scientific">Pengzhenrongella frigida</name>
    <dbReference type="NCBI Taxonomy" id="1259133"/>
    <lineage>
        <taxon>Bacteria</taxon>
        <taxon>Bacillati</taxon>
        <taxon>Actinomycetota</taxon>
        <taxon>Actinomycetes</taxon>
        <taxon>Micrococcales</taxon>
        <taxon>Pengzhenrongella</taxon>
    </lineage>
</organism>
<sequence>MGGDGASHDGHRCIRGCGRVRDVPTTVVQRIDRFNAAHPWSHNDFYHRWILRHLPVRFATSLDVGCGTGNLVRALAGRAGVAGGIDVEPGVIDLARALSATFPTAAFRVLDLLEVPEGDEYDVVTAIAVVHHLPLDAALRRLRLLLAPNGTLVIVGCYRAATRTDRWVDAVAIPANMIVGWLTSVRRSDARVALTAPTVPPQTTLAEIRAAATRALPGARVRRRLFWRYSLIYTAPT</sequence>
<dbReference type="AlphaFoldDB" id="A0A4Q5MZW7"/>
<dbReference type="GO" id="GO:0008168">
    <property type="term" value="F:methyltransferase activity"/>
    <property type="evidence" value="ECO:0007669"/>
    <property type="project" value="UniProtKB-KW"/>
</dbReference>
<dbReference type="Proteomes" id="UP000293764">
    <property type="component" value="Unassembled WGS sequence"/>
</dbReference>
<name>A0A4Q5MZW7_9MICO</name>
<evidence type="ECO:0000259" key="4">
    <source>
        <dbReference type="Pfam" id="PF08242"/>
    </source>
</evidence>
<comment type="caution">
    <text evidence="5">The sequence shown here is derived from an EMBL/GenBank/DDBJ whole genome shotgun (WGS) entry which is preliminary data.</text>
</comment>
<dbReference type="PANTHER" id="PTHR43464:SF19">
    <property type="entry name" value="UBIQUINONE BIOSYNTHESIS O-METHYLTRANSFERASE, MITOCHONDRIAL"/>
    <property type="match status" value="1"/>
</dbReference>
<dbReference type="CDD" id="cd02440">
    <property type="entry name" value="AdoMet_MTases"/>
    <property type="match status" value="1"/>
</dbReference>
<protein>
    <submittedName>
        <fullName evidence="5">Class I SAM-dependent methyltransferase</fullName>
    </submittedName>
</protein>
<gene>
    <name evidence="5" type="ORF">EUA98_09255</name>
</gene>
<dbReference type="InterPro" id="IPR029063">
    <property type="entry name" value="SAM-dependent_MTases_sf"/>
</dbReference>
<keyword evidence="1 5" id="KW-0489">Methyltransferase</keyword>
<keyword evidence="6" id="KW-1185">Reference proteome</keyword>
<dbReference type="OrthoDB" id="6064711at2"/>
<keyword evidence="3" id="KW-0949">S-adenosyl-L-methionine</keyword>
<reference evidence="5 6" key="1">
    <citation type="submission" date="2019-01" db="EMBL/GenBank/DDBJ databases">
        <title>Novel species of Cellulomonas.</title>
        <authorList>
            <person name="Liu Q."/>
            <person name="Xin Y.-H."/>
        </authorList>
    </citation>
    <scope>NUCLEOTIDE SEQUENCE [LARGE SCALE GENOMIC DNA]</scope>
    <source>
        <strain evidence="5 6">HLT2-17</strain>
    </source>
</reference>
<dbReference type="Pfam" id="PF08242">
    <property type="entry name" value="Methyltransf_12"/>
    <property type="match status" value="1"/>
</dbReference>
<keyword evidence="2 5" id="KW-0808">Transferase</keyword>